<feature type="chain" id="PRO_5042183971" description="Extracellular membrane protein CFEM domain-containing protein" evidence="3">
    <location>
        <begin position="17"/>
        <end position="299"/>
    </location>
</feature>
<feature type="compositionally biased region" description="Polar residues" evidence="1">
    <location>
        <begin position="135"/>
        <end position="149"/>
    </location>
</feature>
<name>A0AAD5RL05_9PEZI</name>
<sequence length="299" mass="31674">MRQLILLFLFSISVLADIDLSSFQDCAVNCVGAELDDLGCDDLDCACGQQDELKLLLDHCFDSSCSVADAMTEFIRMCPEDTSSSSSIASGITPTQFLSTTTITTSSRGTITRTLYPASTTSQRTRTASTDASETNESSQQTGIASADSQETEKPPGTEEPSSTEGTVATATTSPDTNEDANASSSKRLAIGLGAGLGVAMFIILGGLGAWMLRRRRKRRSNVAAWAGDSPDNCEDTQNRVSELPGTESTGLDDGKLVSELPVGTEQGRYELAGDEGRAEQGERGKNNRGEEVRSELPG</sequence>
<dbReference type="EMBL" id="JAKWBI020000578">
    <property type="protein sequence ID" value="KAJ2893682.1"/>
    <property type="molecule type" value="Genomic_DNA"/>
</dbReference>
<keyword evidence="2" id="KW-1133">Transmembrane helix</keyword>
<evidence type="ECO:0008006" key="6">
    <source>
        <dbReference type="Google" id="ProtNLM"/>
    </source>
</evidence>
<feature type="compositionally biased region" description="Polar residues" evidence="1">
    <location>
        <begin position="160"/>
        <end position="184"/>
    </location>
</feature>
<feature type="signal peptide" evidence="3">
    <location>
        <begin position="1"/>
        <end position="16"/>
    </location>
</feature>
<evidence type="ECO:0000313" key="4">
    <source>
        <dbReference type="EMBL" id="KAJ2893682.1"/>
    </source>
</evidence>
<keyword evidence="2" id="KW-0812">Transmembrane</keyword>
<feature type="region of interest" description="Disordered" evidence="1">
    <location>
        <begin position="110"/>
        <end position="184"/>
    </location>
</feature>
<gene>
    <name evidence="4" type="ORF">MKZ38_008329</name>
</gene>
<protein>
    <recommendedName>
        <fullName evidence="6">Extracellular membrane protein CFEM domain-containing protein</fullName>
    </recommendedName>
</protein>
<keyword evidence="3" id="KW-0732">Signal</keyword>
<comment type="caution">
    <text evidence="4">The sequence shown here is derived from an EMBL/GenBank/DDBJ whole genome shotgun (WGS) entry which is preliminary data.</text>
</comment>
<dbReference type="Proteomes" id="UP001201980">
    <property type="component" value="Unassembled WGS sequence"/>
</dbReference>
<evidence type="ECO:0000313" key="5">
    <source>
        <dbReference type="Proteomes" id="UP001201980"/>
    </source>
</evidence>
<dbReference type="AlphaFoldDB" id="A0AAD5RL05"/>
<organism evidence="4 5">
    <name type="scientific">Zalerion maritima</name>
    <dbReference type="NCBI Taxonomy" id="339359"/>
    <lineage>
        <taxon>Eukaryota</taxon>
        <taxon>Fungi</taxon>
        <taxon>Dikarya</taxon>
        <taxon>Ascomycota</taxon>
        <taxon>Pezizomycotina</taxon>
        <taxon>Sordariomycetes</taxon>
        <taxon>Lulworthiomycetidae</taxon>
        <taxon>Lulworthiales</taxon>
        <taxon>Lulworthiaceae</taxon>
        <taxon>Zalerion</taxon>
    </lineage>
</organism>
<feature type="transmembrane region" description="Helical" evidence="2">
    <location>
        <begin position="189"/>
        <end position="213"/>
    </location>
</feature>
<feature type="compositionally biased region" description="Low complexity" evidence="1">
    <location>
        <begin position="110"/>
        <end position="133"/>
    </location>
</feature>
<proteinExistence type="predicted"/>
<keyword evidence="2" id="KW-0472">Membrane</keyword>
<feature type="region of interest" description="Disordered" evidence="1">
    <location>
        <begin position="224"/>
        <end position="299"/>
    </location>
</feature>
<evidence type="ECO:0000256" key="1">
    <source>
        <dbReference type="SAM" id="MobiDB-lite"/>
    </source>
</evidence>
<accession>A0AAD5RL05</accession>
<evidence type="ECO:0000256" key="2">
    <source>
        <dbReference type="SAM" id="Phobius"/>
    </source>
</evidence>
<keyword evidence="5" id="KW-1185">Reference proteome</keyword>
<evidence type="ECO:0000256" key="3">
    <source>
        <dbReference type="SAM" id="SignalP"/>
    </source>
</evidence>
<reference evidence="4" key="1">
    <citation type="submission" date="2022-07" db="EMBL/GenBank/DDBJ databases">
        <title>Draft genome sequence of Zalerion maritima ATCC 34329, a (micro)plastics degrading marine fungus.</title>
        <authorList>
            <person name="Paco A."/>
            <person name="Goncalves M.F.M."/>
            <person name="Rocha-Santos T.A.P."/>
            <person name="Alves A."/>
        </authorList>
    </citation>
    <scope>NUCLEOTIDE SEQUENCE</scope>
    <source>
        <strain evidence="4">ATCC 34329</strain>
    </source>
</reference>
<feature type="compositionally biased region" description="Basic and acidic residues" evidence="1">
    <location>
        <begin position="275"/>
        <end position="299"/>
    </location>
</feature>